<keyword evidence="3" id="KW-1185">Reference proteome</keyword>
<name>A0A835Y3Q6_9CHLO</name>
<sequence length="944" mass="97678">MVETIQRYSNQLLPPWAHRGAATAPPAPAGAVGGEGQAGFPAPKDWTTKSGRHAPRIPAPNALPAAPEAASGPPLTLAQRRLLVAAGAGIPARLLSSRPSQQAQALAQQPLRGAWRTGATYRPALRAAATAALTAAATSGIPRRGTSAGLSDAASDASWQRLRDKWREVVVTVQQRAVSLKEPDRQADLGLPSAEHVKAAFQSMIDAADAFEPNAEVARLLQSSGCSEAPAPSAFLHELSQEEAVGTGVGDALSTQLSRVVMLLASQAVVMCGVSVPAGGSWAPKPSARLKARNATTALAQALLEHHGCPQMTYSELRLFAMLLSRMQVAFSHTPAHIVAGITSPSCGPLTSVPALALLARATHAALLGATPNAALTLTIPYEWEFADQVVTAYMSAVLMCLVEGPQDRSSHKQRRSPDWLAEAVRKAADALEYGRRAGSNDPAVAAVRDRRGAAADAQVLLRQFPLQQQLLRRGSDETFVSGKDWLALEHAQVAAAQVRIEALSDALRAWLPQNMADIARAVCSGGSGDGGGGRGPGRGREGLGAPGEGAESGAPVLDSAKLWAPATRSTLSRALLATHVAGRRTRLTVPDAGAFSLLAAAAGTLCSASAAVRGRLAPFLPPPSPAATHGRTGLSSVSSVGCGIGLLLRPPPNPGPTTGPHRRTGAQAQAQAQAVPPGALDVELVPLPSPLIEAAGTELSVQDYALKLPGIREEALQLVRESLASCGAATLWPQPPTDVGALEATLLVAQRALLELREAGREALLVPVLQAPTAPMEAAADHVLTTIAEGGVTDGGEADTSLAAGLRDKAEAGAFEVRGLQPGWPVLWRGAAAFALSRMLRDGCHPFADDTGLMRAAATTARDDPTNRSPALGALAGAAGLGTGLGVDMVEMAAEWHIFRNLREAVDAELDVRQVRLSYTLLEVRPGDPSRPLAKGLAGGWGG</sequence>
<dbReference type="AlphaFoldDB" id="A0A835Y3Q6"/>
<dbReference type="Proteomes" id="UP000612055">
    <property type="component" value="Unassembled WGS sequence"/>
</dbReference>
<dbReference type="EMBL" id="JAEHOE010000048">
    <property type="protein sequence ID" value="KAG2491975.1"/>
    <property type="molecule type" value="Genomic_DNA"/>
</dbReference>
<reference evidence="2" key="1">
    <citation type="journal article" date="2020" name="bioRxiv">
        <title>Comparative genomics of Chlamydomonas.</title>
        <authorList>
            <person name="Craig R.J."/>
            <person name="Hasan A.R."/>
            <person name="Ness R.W."/>
            <person name="Keightley P.D."/>
        </authorList>
    </citation>
    <scope>NUCLEOTIDE SEQUENCE</scope>
    <source>
        <strain evidence="2">CCAP 11/70</strain>
    </source>
</reference>
<feature type="compositionally biased region" description="Low complexity" evidence="1">
    <location>
        <begin position="59"/>
        <end position="71"/>
    </location>
</feature>
<proteinExistence type="predicted"/>
<organism evidence="2 3">
    <name type="scientific">Edaphochlamys debaryana</name>
    <dbReference type="NCBI Taxonomy" id="47281"/>
    <lineage>
        <taxon>Eukaryota</taxon>
        <taxon>Viridiplantae</taxon>
        <taxon>Chlorophyta</taxon>
        <taxon>core chlorophytes</taxon>
        <taxon>Chlorophyceae</taxon>
        <taxon>CS clade</taxon>
        <taxon>Chlamydomonadales</taxon>
        <taxon>Chlamydomonadales incertae sedis</taxon>
        <taxon>Edaphochlamys</taxon>
    </lineage>
</organism>
<feature type="compositionally biased region" description="Gly residues" evidence="1">
    <location>
        <begin position="527"/>
        <end position="548"/>
    </location>
</feature>
<feature type="region of interest" description="Disordered" evidence="1">
    <location>
        <begin position="647"/>
        <end position="672"/>
    </location>
</feature>
<feature type="region of interest" description="Disordered" evidence="1">
    <location>
        <begin position="17"/>
        <end position="71"/>
    </location>
</feature>
<evidence type="ECO:0000313" key="2">
    <source>
        <dbReference type="EMBL" id="KAG2491975.1"/>
    </source>
</evidence>
<comment type="caution">
    <text evidence="2">The sequence shown here is derived from an EMBL/GenBank/DDBJ whole genome shotgun (WGS) entry which is preliminary data.</text>
</comment>
<accession>A0A835Y3Q6</accession>
<evidence type="ECO:0000313" key="3">
    <source>
        <dbReference type="Proteomes" id="UP000612055"/>
    </source>
</evidence>
<evidence type="ECO:0000256" key="1">
    <source>
        <dbReference type="SAM" id="MobiDB-lite"/>
    </source>
</evidence>
<feature type="region of interest" description="Disordered" evidence="1">
    <location>
        <begin position="527"/>
        <end position="555"/>
    </location>
</feature>
<gene>
    <name evidence="2" type="ORF">HYH03_009706</name>
</gene>
<protein>
    <submittedName>
        <fullName evidence="2">Uncharacterized protein</fullName>
    </submittedName>
</protein>